<gene>
    <name evidence="10" type="ORF">Q0590_00745</name>
</gene>
<feature type="coiled-coil region" evidence="6">
    <location>
        <begin position="590"/>
        <end position="656"/>
    </location>
</feature>
<feature type="domain" description="PAS" evidence="8">
    <location>
        <begin position="211"/>
        <end position="281"/>
    </location>
</feature>
<reference evidence="10" key="1">
    <citation type="submission" date="2023-07" db="EMBL/GenBank/DDBJ databases">
        <title>The genome sequence of Rhodocytophaga aerolata KACC 12507.</title>
        <authorList>
            <person name="Zhang X."/>
        </authorList>
    </citation>
    <scope>NUCLEOTIDE SEQUENCE</scope>
    <source>
        <strain evidence="10">KACC 12507</strain>
    </source>
</reference>
<dbReference type="SMART" id="SM00388">
    <property type="entry name" value="HisKA"/>
    <property type="match status" value="1"/>
</dbReference>
<dbReference type="SUPFAM" id="SSF55785">
    <property type="entry name" value="PYP-like sensor domain (PAS domain)"/>
    <property type="match status" value="6"/>
</dbReference>
<feature type="domain" description="PAS" evidence="8">
    <location>
        <begin position="795"/>
        <end position="865"/>
    </location>
</feature>
<feature type="domain" description="PAC" evidence="9">
    <location>
        <begin position="547"/>
        <end position="599"/>
    </location>
</feature>
<dbReference type="CDD" id="cd00082">
    <property type="entry name" value="HisKA"/>
    <property type="match status" value="1"/>
</dbReference>
<feature type="domain" description="PAC" evidence="9">
    <location>
        <begin position="419"/>
        <end position="471"/>
    </location>
</feature>
<dbReference type="SMART" id="SM00086">
    <property type="entry name" value="PAC"/>
    <property type="match status" value="6"/>
</dbReference>
<comment type="catalytic activity">
    <reaction evidence="1">
        <text>ATP + protein L-histidine = ADP + protein N-phospho-L-histidine.</text>
        <dbReference type="EC" id="2.7.13.3"/>
    </reaction>
</comment>
<dbReference type="InterPro" id="IPR004358">
    <property type="entry name" value="Sig_transdc_His_kin-like_C"/>
</dbReference>
<protein>
    <recommendedName>
        <fullName evidence="2">histidine kinase</fullName>
        <ecNumber evidence="2">2.7.13.3</ecNumber>
    </recommendedName>
</protein>
<evidence type="ECO:0000256" key="4">
    <source>
        <dbReference type="ARBA" id="ARBA00022679"/>
    </source>
</evidence>
<dbReference type="InterPro" id="IPR001610">
    <property type="entry name" value="PAC"/>
</dbReference>
<dbReference type="SUPFAM" id="SSF47384">
    <property type="entry name" value="Homodimeric domain of signal transducing histidine kinase"/>
    <property type="match status" value="1"/>
</dbReference>
<dbReference type="SUPFAM" id="SSF55874">
    <property type="entry name" value="ATPase domain of HSP90 chaperone/DNA topoisomerase II/histidine kinase"/>
    <property type="match status" value="1"/>
</dbReference>
<dbReference type="InterPro" id="IPR003594">
    <property type="entry name" value="HATPase_dom"/>
</dbReference>
<dbReference type="PROSITE" id="PS50113">
    <property type="entry name" value="PAC"/>
    <property type="match status" value="5"/>
</dbReference>
<feature type="domain" description="PAS" evidence="8">
    <location>
        <begin position="340"/>
        <end position="416"/>
    </location>
</feature>
<evidence type="ECO:0000256" key="6">
    <source>
        <dbReference type="SAM" id="Coils"/>
    </source>
</evidence>
<proteinExistence type="predicted"/>
<keyword evidence="4" id="KW-0808">Transferase</keyword>
<dbReference type="InterPro" id="IPR005467">
    <property type="entry name" value="His_kinase_dom"/>
</dbReference>
<keyword evidence="6" id="KW-0175">Coiled coil</keyword>
<feature type="domain" description="PAC" evidence="9">
    <location>
        <begin position="741"/>
        <end position="794"/>
    </location>
</feature>
<dbReference type="CDD" id="cd00130">
    <property type="entry name" value="PAS"/>
    <property type="match status" value="5"/>
</dbReference>
<dbReference type="InterPro" id="IPR003661">
    <property type="entry name" value="HisK_dim/P_dom"/>
</dbReference>
<dbReference type="InterPro" id="IPR013767">
    <property type="entry name" value="PAS_fold"/>
</dbReference>
<dbReference type="InterPro" id="IPR000014">
    <property type="entry name" value="PAS"/>
</dbReference>
<dbReference type="PRINTS" id="PR00344">
    <property type="entry name" value="BCTRLSENSOR"/>
</dbReference>
<dbReference type="InterPro" id="IPR000700">
    <property type="entry name" value="PAS-assoc_C"/>
</dbReference>
<evidence type="ECO:0000256" key="1">
    <source>
        <dbReference type="ARBA" id="ARBA00000085"/>
    </source>
</evidence>
<dbReference type="Pfam" id="PF00989">
    <property type="entry name" value="PAS"/>
    <property type="match status" value="1"/>
</dbReference>
<dbReference type="InterPro" id="IPR036890">
    <property type="entry name" value="HATPase_C_sf"/>
</dbReference>
<evidence type="ECO:0000313" key="10">
    <source>
        <dbReference type="EMBL" id="MDO1444752.1"/>
    </source>
</evidence>
<dbReference type="PANTHER" id="PTHR43304">
    <property type="entry name" value="PHYTOCHROME-LIKE PROTEIN CPH1"/>
    <property type="match status" value="1"/>
</dbReference>
<feature type="domain" description="Histidine kinase" evidence="7">
    <location>
        <begin position="1071"/>
        <end position="1284"/>
    </location>
</feature>
<name>A0ABT8QY39_9BACT</name>
<sequence>MYVFPDSYPLPQVKAYAQFLLDHYLPQLADENLRLAKRDKLPLLNLFGHLPEAELYNLTLAGLQQFLKGITEEQALQQAFEAIQQWQKNELPDVSREQVKGADLVISYSIQKKLLYSFLPRYTRDADQIILITLELEEFYSLVQQAAFTTFIDIQQNELLVANEELKAHQEELQTLNEDLKESQEEYEAVNEELIEQIYLRRDIEDALRQSEAKFRLMAENASDVISTHSPDGCYVYISPSCESVMGYPPREIIGKHPSDFIHPEDVAIVEQSFAALLQQSGEPYLTIVYRTGTKQKTYKWIESVCHAVRDVAGKHITEFQVASRDISKRKEIEASLEREREYFQAVLENISDGIVACDEKGILSFFNKATRLFHGLPEQPIPPDQWATYYSLYYPDGLTPLKQEDIPLYRALQGESVSNLEMKIVPAEGKPKMVLCDGTRIITSSGKILGAVAVMHDITDRKEAQAKLIRSEAMLVESQAIAHVGSWEWDIEADRIIWSTELKRIYGYPLDIEGLTYDEFLAHVHPEDRDFTHQTISRTFETHQPFIFQHRIISKTGKTHWLQARGKAIVSPQGKLIKMTGTGQDITELKKTEEALHDKNLKLSQALEELKVAEETLVKINSQLEAKVKERTLELQVSEEELRHALEQSIELNKKLAESEIFLSSIIDQSPISTWISDAQGTQIRVNEACMKLFGITDATLGIGKYNILKDDVLQSQPFFEDIAAVFTEGKMARFSGKYNISQVSHVNIPNGRSIHLVVTIFPIKNSKGEVTHAVIQHEDVTQQIAAQEALQVSEERYRFMADSIPHIVWTATPDGSVDYFNKQWTDFTGLHFDAGKPNEWATVIHPEDLPLVANSWAKTVRMGTEFLLKFRMLRNTDEYRWVFMNAIPYKNEQNEIIKWFGTTTDIHEQQLTLEALTEARRQFQFLAEFIPQIVWRTEANGNHDYFNQRWYDYTGLSYEESKNKGWSLVLHPDDYGRTQEVWNHSLASGNSYEMEYRFRKHDGTYRWFLARALPIRDIEGNIIKWFGTCTDIHDQIEAVARLESSQQELSLKNQELNRINNDLDNFIYTASHDLKAPISNLEGLINLLEMKMDTKLQAPVKRIIELIGVSVGKLKRTIVDLTEITKVQKELHAEAEPVDLEVALRDVKTDVAQLIAESDASIQAHFEVPTIRFARKNIRSILYNLLTNALKYRSPDRRVQINIRTIQQDSYILLSFADNGLGIQADQIEKIFLMFKRVHTHVEGSGIGLYIVKRIIENNGGKIEVESEPGKGTTFNMYFKLL</sequence>
<evidence type="ECO:0000259" key="9">
    <source>
        <dbReference type="PROSITE" id="PS50113"/>
    </source>
</evidence>
<dbReference type="Gene3D" id="3.30.565.10">
    <property type="entry name" value="Histidine kinase-like ATPase, C-terminal domain"/>
    <property type="match status" value="1"/>
</dbReference>
<dbReference type="RefSeq" id="WP_302035554.1">
    <property type="nucleotide sequence ID" value="NZ_JAUKPO010000001.1"/>
</dbReference>
<evidence type="ECO:0000259" key="8">
    <source>
        <dbReference type="PROSITE" id="PS50112"/>
    </source>
</evidence>
<accession>A0ABT8QY39</accession>
<dbReference type="PANTHER" id="PTHR43304:SF1">
    <property type="entry name" value="PAC DOMAIN-CONTAINING PROTEIN"/>
    <property type="match status" value="1"/>
</dbReference>
<keyword evidence="3" id="KW-0597">Phosphoprotein</keyword>
<dbReference type="Pfam" id="PF13426">
    <property type="entry name" value="PAS_9"/>
    <property type="match status" value="1"/>
</dbReference>
<feature type="domain" description="PAC" evidence="9">
    <location>
        <begin position="994"/>
        <end position="1046"/>
    </location>
</feature>
<dbReference type="InterPro" id="IPR035965">
    <property type="entry name" value="PAS-like_dom_sf"/>
</dbReference>
<dbReference type="SMART" id="SM00091">
    <property type="entry name" value="PAS"/>
    <property type="match status" value="6"/>
</dbReference>
<dbReference type="InterPro" id="IPR013655">
    <property type="entry name" value="PAS_fold_3"/>
</dbReference>
<comment type="caution">
    <text evidence="10">The sequence shown here is derived from an EMBL/GenBank/DDBJ whole genome shotgun (WGS) entry which is preliminary data.</text>
</comment>
<dbReference type="InterPro" id="IPR052162">
    <property type="entry name" value="Sensor_kinase/Photoreceptor"/>
</dbReference>
<dbReference type="Gene3D" id="1.10.287.130">
    <property type="match status" value="1"/>
</dbReference>
<evidence type="ECO:0000256" key="5">
    <source>
        <dbReference type="ARBA" id="ARBA00022777"/>
    </source>
</evidence>
<evidence type="ECO:0000259" key="7">
    <source>
        <dbReference type="PROSITE" id="PS50109"/>
    </source>
</evidence>
<feature type="domain" description="PAC" evidence="9">
    <location>
        <begin position="868"/>
        <end position="920"/>
    </location>
</feature>
<organism evidence="10 11">
    <name type="scientific">Rhodocytophaga aerolata</name>
    <dbReference type="NCBI Taxonomy" id="455078"/>
    <lineage>
        <taxon>Bacteria</taxon>
        <taxon>Pseudomonadati</taxon>
        <taxon>Bacteroidota</taxon>
        <taxon>Cytophagia</taxon>
        <taxon>Cytophagales</taxon>
        <taxon>Rhodocytophagaceae</taxon>
        <taxon>Rhodocytophaga</taxon>
    </lineage>
</organism>
<dbReference type="EC" id="2.7.13.3" evidence="2"/>
<evidence type="ECO:0000313" key="11">
    <source>
        <dbReference type="Proteomes" id="UP001168528"/>
    </source>
</evidence>
<dbReference type="PROSITE" id="PS50112">
    <property type="entry name" value="PAS"/>
    <property type="match status" value="4"/>
</dbReference>
<keyword evidence="5" id="KW-0418">Kinase</keyword>
<dbReference type="EMBL" id="JAUKPO010000001">
    <property type="protein sequence ID" value="MDO1444752.1"/>
    <property type="molecule type" value="Genomic_DNA"/>
</dbReference>
<evidence type="ECO:0000256" key="2">
    <source>
        <dbReference type="ARBA" id="ARBA00012438"/>
    </source>
</evidence>
<dbReference type="Pfam" id="PF02518">
    <property type="entry name" value="HATPase_c"/>
    <property type="match status" value="1"/>
</dbReference>
<dbReference type="InterPro" id="IPR036097">
    <property type="entry name" value="HisK_dim/P_sf"/>
</dbReference>
<feature type="coiled-coil region" evidence="6">
    <location>
        <begin position="152"/>
        <end position="197"/>
    </location>
</feature>
<dbReference type="NCBIfam" id="TIGR00229">
    <property type="entry name" value="sensory_box"/>
    <property type="match status" value="6"/>
</dbReference>
<dbReference type="Gene3D" id="2.10.70.100">
    <property type="match status" value="1"/>
</dbReference>
<feature type="domain" description="PAS" evidence="8">
    <location>
        <begin position="921"/>
        <end position="991"/>
    </location>
</feature>
<dbReference type="SMART" id="SM00387">
    <property type="entry name" value="HATPase_c"/>
    <property type="match status" value="1"/>
</dbReference>
<dbReference type="Proteomes" id="UP001168528">
    <property type="component" value="Unassembled WGS sequence"/>
</dbReference>
<evidence type="ECO:0000256" key="3">
    <source>
        <dbReference type="ARBA" id="ARBA00022553"/>
    </source>
</evidence>
<keyword evidence="11" id="KW-1185">Reference proteome</keyword>
<dbReference type="Gene3D" id="3.30.450.20">
    <property type="entry name" value="PAS domain"/>
    <property type="match status" value="6"/>
</dbReference>
<dbReference type="PROSITE" id="PS50109">
    <property type="entry name" value="HIS_KIN"/>
    <property type="match status" value="1"/>
</dbReference>
<dbReference type="Pfam" id="PF08447">
    <property type="entry name" value="PAS_3"/>
    <property type="match status" value="4"/>
</dbReference>